<sequence length="423" mass="49293">MEVTKKYKIYSHLFYGYIVIFHFFLIYVMKISGVTLKSILTENAFFAIFIYFIVILFNKSRLYYREIKEEEFWLLRSYDIDPTIIEKILAITKSLIVNFFYILFNYEVISILIYQLEGTNAGLLLTVLQFNYFIFPITLIAWDIKRFFFYRSKNKEKIKRTRLKHLEYAEKMEKHKQRQLKPEMLGEMTGYEPRELEKVELVSTSLMKGEPGAGLSGSSFSIINKKVGALGELNFAKALQKNDFLEKFATYWSVQYPFEYSPGPDANTQADIDCILISNKHIYLIDLKFYFQGDITWKTTKTNSGKSALQAIDNITGNWVGEPKEMSKNMYYATERIQSKINKLGIKMKVKPYVVMMPTDRGLGKIDHVFWPGEIKCLTLIDFLKIVEKDKSYDAETADAEVLDSVFAWLTKEESGSAPQINK</sequence>
<dbReference type="Proteomes" id="UP000572212">
    <property type="component" value="Unassembled WGS sequence"/>
</dbReference>
<reference evidence="3 4" key="1">
    <citation type="submission" date="2020-08" db="EMBL/GenBank/DDBJ databases">
        <title>Genomic Encyclopedia of Type Strains, Phase IV (KMG-IV): sequencing the most valuable type-strain genomes for metagenomic binning, comparative biology and taxonomic classification.</title>
        <authorList>
            <person name="Goeker M."/>
        </authorList>
    </citation>
    <scope>NUCLEOTIDE SEQUENCE [LARGE SCALE GENOMIC DNA]</scope>
    <source>
        <strain evidence="3 4">DSM 11805</strain>
    </source>
</reference>
<comment type="caution">
    <text evidence="3">The sequence shown here is derived from an EMBL/GenBank/DDBJ whole genome shotgun (WGS) entry which is preliminary data.</text>
</comment>
<evidence type="ECO:0000313" key="3">
    <source>
        <dbReference type="EMBL" id="MBB6514188.1"/>
    </source>
</evidence>
<dbReference type="AlphaFoldDB" id="A0A841RUP5"/>
<dbReference type="InterPro" id="IPR011528">
    <property type="entry name" value="NERD"/>
</dbReference>
<feature type="transmembrane region" description="Helical" evidence="1">
    <location>
        <begin position="12"/>
        <end position="33"/>
    </location>
</feature>
<feature type="domain" description="NERD" evidence="2">
    <location>
        <begin position="228"/>
        <end position="356"/>
    </location>
</feature>
<evidence type="ECO:0000313" key="4">
    <source>
        <dbReference type="Proteomes" id="UP000572212"/>
    </source>
</evidence>
<feature type="transmembrane region" description="Helical" evidence="1">
    <location>
        <begin position="122"/>
        <end position="142"/>
    </location>
</feature>
<gene>
    <name evidence="3" type="ORF">GGQ92_003010</name>
</gene>
<evidence type="ECO:0000256" key="1">
    <source>
        <dbReference type="SAM" id="Phobius"/>
    </source>
</evidence>
<evidence type="ECO:0000259" key="2">
    <source>
        <dbReference type="Pfam" id="PF08378"/>
    </source>
</evidence>
<protein>
    <recommendedName>
        <fullName evidence="2">NERD domain-containing protein</fullName>
    </recommendedName>
</protein>
<accession>A0A841RUP5</accession>
<keyword evidence="1" id="KW-0812">Transmembrane</keyword>
<keyword evidence="1" id="KW-1133">Transmembrane helix</keyword>
<dbReference type="Pfam" id="PF08378">
    <property type="entry name" value="NERD"/>
    <property type="match status" value="1"/>
</dbReference>
<dbReference type="EMBL" id="JACHON010000025">
    <property type="protein sequence ID" value="MBB6514188.1"/>
    <property type="molecule type" value="Genomic_DNA"/>
</dbReference>
<proteinExistence type="predicted"/>
<keyword evidence="1" id="KW-0472">Membrane</keyword>
<organism evidence="3 4">
    <name type="scientific">Gracilibacillus halotolerans</name>
    <dbReference type="NCBI Taxonomy" id="74386"/>
    <lineage>
        <taxon>Bacteria</taxon>
        <taxon>Bacillati</taxon>
        <taxon>Bacillota</taxon>
        <taxon>Bacilli</taxon>
        <taxon>Bacillales</taxon>
        <taxon>Bacillaceae</taxon>
        <taxon>Gracilibacillus</taxon>
    </lineage>
</organism>
<feature type="transmembrane region" description="Helical" evidence="1">
    <location>
        <begin position="95"/>
        <end position="116"/>
    </location>
</feature>
<name>A0A841RUP5_9BACI</name>
<feature type="transmembrane region" description="Helical" evidence="1">
    <location>
        <begin position="39"/>
        <end position="58"/>
    </location>
</feature>
<keyword evidence="4" id="KW-1185">Reference proteome</keyword>
<dbReference type="RefSeq" id="WP_184250762.1">
    <property type="nucleotide sequence ID" value="NZ_BAAACU010000003.1"/>
</dbReference>